<accession>K9VCZ7</accession>
<sequence>MGEIIRIDIVSFSTSLHFAAVDLPRFVPQRIRGINDSVVSRSDERWNSTARLFGGDKSLVASRGPIARYSMAAALACVGKEKEKGKKINGKLR</sequence>
<keyword evidence="2" id="KW-1185">Reference proteome</keyword>
<dbReference type="Proteomes" id="UP000010478">
    <property type="component" value="Chromosome"/>
</dbReference>
<evidence type="ECO:0000313" key="2">
    <source>
        <dbReference type="Proteomes" id="UP000010478"/>
    </source>
</evidence>
<dbReference type="HOGENOM" id="CLU_2396803_0_0_3"/>
<name>K9VCZ7_9CYAN</name>
<gene>
    <name evidence="1" type="ORF">Osc7112_0501</name>
</gene>
<reference evidence="1 2" key="1">
    <citation type="submission" date="2012-05" db="EMBL/GenBank/DDBJ databases">
        <title>Finished chromosome of genome of Oscillatoria sp. PCC 7112.</title>
        <authorList>
            <consortium name="US DOE Joint Genome Institute"/>
            <person name="Gugger M."/>
            <person name="Coursin T."/>
            <person name="Rippka R."/>
            <person name="Tandeau De Marsac N."/>
            <person name="Huntemann M."/>
            <person name="Wei C.-L."/>
            <person name="Han J."/>
            <person name="Detter J.C."/>
            <person name="Han C."/>
            <person name="Tapia R."/>
            <person name="Davenport K."/>
            <person name="Daligault H."/>
            <person name="Erkkila T."/>
            <person name="Gu W."/>
            <person name="Munk A.C.C."/>
            <person name="Teshima H."/>
            <person name="Xu Y."/>
            <person name="Chain P."/>
            <person name="Chen A."/>
            <person name="Krypides N."/>
            <person name="Mavromatis K."/>
            <person name="Markowitz V."/>
            <person name="Szeto E."/>
            <person name="Ivanova N."/>
            <person name="Mikhailova N."/>
            <person name="Ovchinnikova G."/>
            <person name="Pagani I."/>
            <person name="Pati A."/>
            <person name="Goodwin L."/>
            <person name="Peters L."/>
            <person name="Pitluck S."/>
            <person name="Woyke T."/>
            <person name="Kerfeld C."/>
        </authorList>
    </citation>
    <scope>NUCLEOTIDE SEQUENCE [LARGE SCALE GENOMIC DNA]</scope>
    <source>
        <strain evidence="1 2">PCC 7112</strain>
    </source>
</reference>
<dbReference type="KEGG" id="oni:Osc7112_0501"/>
<dbReference type="EMBL" id="CP003614">
    <property type="protein sequence ID" value="AFZ05100.1"/>
    <property type="molecule type" value="Genomic_DNA"/>
</dbReference>
<dbReference type="AlphaFoldDB" id="K9VCZ7"/>
<organism evidence="1 2">
    <name type="scientific">Phormidium nigroviride PCC 7112</name>
    <dbReference type="NCBI Taxonomy" id="179408"/>
    <lineage>
        <taxon>Bacteria</taxon>
        <taxon>Bacillati</taxon>
        <taxon>Cyanobacteriota</taxon>
        <taxon>Cyanophyceae</taxon>
        <taxon>Oscillatoriophycideae</taxon>
        <taxon>Oscillatoriales</taxon>
        <taxon>Oscillatoriaceae</taxon>
        <taxon>Phormidium</taxon>
    </lineage>
</organism>
<protein>
    <submittedName>
        <fullName evidence="1">Uncharacterized protein</fullName>
    </submittedName>
</protein>
<proteinExistence type="predicted"/>
<evidence type="ECO:0000313" key="1">
    <source>
        <dbReference type="EMBL" id="AFZ05100.1"/>
    </source>
</evidence>